<proteinExistence type="predicted"/>
<dbReference type="GO" id="GO:0070652">
    <property type="term" value="C:HAUS complex"/>
    <property type="evidence" value="ECO:0007669"/>
    <property type="project" value="Ensembl"/>
</dbReference>
<evidence type="ECO:0000256" key="1">
    <source>
        <dbReference type="SAM" id="Coils"/>
    </source>
</evidence>
<reference evidence="3" key="2">
    <citation type="submission" date="2025-09" db="UniProtKB">
        <authorList>
            <consortium name="Ensembl"/>
        </authorList>
    </citation>
    <scope>IDENTIFICATION</scope>
</reference>
<evidence type="ECO:0000313" key="4">
    <source>
        <dbReference type="Proteomes" id="UP000694385"/>
    </source>
</evidence>
<dbReference type="AlphaFoldDB" id="A0A8C5KVZ0"/>
<keyword evidence="1" id="KW-0175">Coiled coil</keyword>
<feature type="coiled-coil region" evidence="1">
    <location>
        <begin position="144"/>
        <end position="182"/>
    </location>
</feature>
<feature type="region of interest" description="Disordered" evidence="2">
    <location>
        <begin position="38"/>
        <end position="90"/>
    </location>
</feature>
<dbReference type="GO" id="GO:0007098">
    <property type="term" value="P:centrosome cycle"/>
    <property type="evidence" value="ECO:0007669"/>
    <property type="project" value="Ensembl"/>
</dbReference>
<organism evidence="3 4">
    <name type="scientific">Jaculus jaculus</name>
    <name type="common">Lesser Egyptian jerboa</name>
    <dbReference type="NCBI Taxonomy" id="51337"/>
    <lineage>
        <taxon>Eukaryota</taxon>
        <taxon>Metazoa</taxon>
        <taxon>Chordata</taxon>
        <taxon>Craniata</taxon>
        <taxon>Vertebrata</taxon>
        <taxon>Euteleostomi</taxon>
        <taxon>Mammalia</taxon>
        <taxon>Eutheria</taxon>
        <taxon>Euarchontoglires</taxon>
        <taxon>Glires</taxon>
        <taxon>Rodentia</taxon>
        <taxon>Myomorpha</taxon>
        <taxon>Dipodoidea</taxon>
        <taxon>Dipodidae</taxon>
        <taxon>Dipodinae</taxon>
        <taxon>Jaculus</taxon>
    </lineage>
</organism>
<reference evidence="3" key="1">
    <citation type="submission" date="2025-08" db="UniProtKB">
        <authorList>
            <consortium name="Ensembl"/>
        </authorList>
    </citation>
    <scope>IDENTIFICATION</scope>
</reference>
<evidence type="ECO:0000313" key="3">
    <source>
        <dbReference type="Ensembl" id="ENSJJAP00000014416.1"/>
    </source>
</evidence>
<dbReference type="GO" id="GO:0005813">
    <property type="term" value="C:centrosome"/>
    <property type="evidence" value="ECO:0007669"/>
    <property type="project" value="Ensembl"/>
</dbReference>
<name>A0A8C5KVZ0_JACJA</name>
<dbReference type="OMA" id="TAKMEHN"/>
<accession>A0A8C5KVZ0</accession>
<sequence>GPSLLSYRKIAAASNNPSVTKAKGKRIQGGRVVESRYLQYEKRTKKSSGKLPEGGRKVGALQKSKEDNGINKGDLQSTLLEGHGTAPPDLDLSAINGETLEKTESMSLIAPRSTSFAAPRKKSPDLPEVMDMMESQTLLLSLLAVKIENSLAQLEEKAEKHLSAICREQERLQRQAHELKHRLLLSHKQQELAATLGTQMELLGPFKAVAKRFKEQYMTLATALDSTRHELPMRSIHLEGSGQELLDTLQPALRTTYQLLGELSIDTSEADVQVLRLLDELKDVTAKKDLELRRTISQVLELSAEASKEAALLNQEVWEEAKGTTASSQWYFNPD</sequence>
<dbReference type="Proteomes" id="UP000694385">
    <property type="component" value="Unassembled WGS sequence"/>
</dbReference>
<keyword evidence="4" id="KW-1185">Reference proteome</keyword>
<dbReference type="GeneTree" id="ENSGT00390000010974"/>
<dbReference type="GO" id="GO:1990498">
    <property type="term" value="C:mitotic spindle microtubule"/>
    <property type="evidence" value="ECO:0007669"/>
    <property type="project" value="Ensembl"/>
</dbReference>
<dbReference type="Ensembl" id="ENSJJAT00000020916.1">
    <property type="protein sequence ID" value="ENSJJAP00000014416.1"/>
    <property type="gene ID" value="ENSJJAG00000016878.1"/>
</dbReference>
<protein>
    <submittedName>
        <fullName evidence="3">4HAUS augmin-like complex, subunit 8</fullName>
    </submittedName>
</protein>
<dbReference type="GO" id="GO:0051225">
    <property type="term" value="P:spindle assembly"/>
    <property type="evidence" value="ECO:0007669"/>
    <property type="project" value="Ensembl"/>
</dbReference>
<evidence type="ECO:0000256" key="2">
    <source>
        <dbReference type="SAM" id="MobiDB-lite"/>
    </source>
</evidence>
<gene>
    <name evidence="3" type="primary">Haus8</name>
</gene>